<dbReference type="InterPro" id="IPR032239">
    <property type="entry name" value="Cas9-BH"/>
</dbReference>
<dbReference type="Proteomes" id="UP000006051">
    <property type="component" value="Chromosome"/>
</dbReference>
<feature type="binding site" evidence="12">
    <location>
        <position position="745"/>
    </location>
    <ligand>
        <name>Mg(2+)</name>
        <dbReference type="ChEBI" id="CHEBI:18420"/>
        <label>1</label>
    </ligand>
</feature>
<dbReference type="NCBIfam" id="TIGR01865">
    <property type="entry name" value="cas_Csn1"/>
    <property type="match status" value="1"/>
</dbReference>
<keyword evidence="5 12" id="KW-0378">Hydrolase</keyword>
<sequence length="1535" mass="180889">MNTILGLDLGTNSIGWALIKVLNDKTRLPLEIIDLGVVVIPTDQRTLDKFSKGESISKTAERTKQKGVRKLYERKKLRRERLHRVLNILGFLPEHYSKKIDFKKHLGQFFGNSQPKISYVENDHGKHEFIFMDSYREMLKEFSKHNIKNVPYDWTIYYLRKKALSQKISKEELAWVILNFNKKRGYYQFRDDNADENKENKIEKYYALKVTNVKKEDAQNYTITLENGWIYKNKSKISLLDWVGSTKEFISTEKFDNKGNIIKKKNGEDDRTLKLVDSEKDWIAIKKSTEDRIENYGKTVGTYLYEHLLKDPNQKLNGELINIIDRKFYKNELKQILEKQKEFHPELLNEDLFQKSIIELYPKNSTRQKELKNKDLCYLLIDDVIYYQRDLKKKNSTINKCSFESREYYLNGEKQIQKINCIAKSKPLYQEFRTLQFIKNLKVYEIIDGLEKDITSKLLPDFETKEHFFEWLNDKEKIDQLQLLSYKCFDLHDNVKNDLIAKGIKRPTEKAIRTELLEKYRWNYSKDNDRNFLLNETRFKILKYLKKVDKKLTLTNEQIESLWLLLYSAKDERELKNGLQKFSEKNKLPKKFSDIFISFPPFKKEYGAYSEKALKKLLSLVRFGKYWSFNKIDNNIQNKIMNILNGEVDDSISDRVREKTILLQDKNDFQDLPLWLASYVAYNRFSEVSEIKYWDSPDKIEFLKQHSIGNPIVEKIINETLKLIKDIWVIHGKSCKNFFSEIHIELSREIKSSSKKRAQITNNNTKNQKLNNLIKSLLIEMASDTKYENVTPYSPSQQEILKIYDEGIYSKEENSEKIKEINKIRNNNKISKSDITKYKLWLEQGYISPYTGKIIPLTKLFTAKYQKEHIIPQTKFFDDSFNNKVICEAEVNKLKDNSLAMNFIKAKGGKAVKLSDGETVTILNQEEYKQLVRTSFKKNSIKLRNLLLEEIPDTFTKRQLNDTKYISKLVLSLLSNIVREKGELESTAKRIVSTNGQITSILRNDWGLNNIWNKLITPRFERLNNINKNKIYGNWENKKGKNVFQINYLNDNLSTLNTKRIDHRHHALDALIVACTTRNHINFLNNQYAKSRNQRHDLRAKLKRRETITTEGSKKQVFKDFIKPWESFTQDALKKLETTIVNFKVNKRIINKTINWYKKWEKQKDGTYKKIQKKQTKGDAWAIRKPLHIDTIYGIVCKKLPLKSALENYKNIIDENLKHKIKELKEVNKFDNNQIINFFKECNFIFEDNNIQKVEVYDFKDNRDKTILSSSRQLIDESFTPKKIGKVLDPTIRNILLKHLNSTKYNNKFDSDGNPIKPEKLAFSPEGLKDLNKNIKHLNNNKEHQPIKRVKLFETLGNKIKVGYTQQKNKKFAETATGTNLFLGIYSDNNKRDFKTIPLILAIQREKEGLNPCPDTDEKGNQLLFSLSPNELVFVPNNEERKNPNLVDFENLSKDQIDRIYKFVSCTGSEAYFVPSRTAKPIIENENGTNNKSQRIIEFNEKTSIKNEKNEPVLIKTICWKIEVNRLGKIIKVIK</sequence>
<name>I4A2W8_ORNRL</name>
<evidence type="ECO:0000256" key="4">
    <source>
        <dbReference type="ARBA" id="ARBA00022759"/>
    </source>
</evidence>
<evidence type="ECO:0000256" key="7">
    <source>
        <dbReference type="ARBA" id="ARBA00022884"/>
    </source>
</evidence>
<keyword evidence="15" id="KW-1185">Reference proteome</keyword>
<proteinExistence type="inferred from homology"/>
<dbReference type="GeneID" id="71570250"/>
<dbReference type="InterPro" id="IPR041383">
    <property type="entry name" value="RuvC_III"/>
</dbReference>
<dbReference type="Pfam" id="PF18541">
    <property type="entry name" value="RuvC_III"/>
    <property type="match status" value="1"/>
</dbReference>
<evidence type="ECO:0000256" key="8">
    <source>
        <dbReference type="ARBA" id="ARBA00023118"/>
    </source>
</evidence>
<dbReference type="GO" id="GO:0043571">
    <property type="term" value="P:maintenance of CRISPR repeat elements"/>
    <property type="evidence" value="ECO:0007669"/>
    <property type="project" value="UniProtKB-UniRule"/>
</dbReference>
<dbReference type="HAMAP" id="MF_01480">
    <property type="entry name" value="Cas9"/>
    <property type="match status" value="1"/>
</dbReference>
<keyword evidence="7 12" id="KW-0694">RNA-binding</keyword>
<dbReference type="Pfam" id="PF13395">
    <property type="entry name" value="HNH_4"/>
    <property type="match status" value="1"/>
</dbReference>
<keyword evidence="4 12" id="KW-0255">Endonuclease</keyword>
<evidence type="ECO:0000256" key="6">
    <source>
        <dbReference type="ARBA" id="ARBA00022842"/>
    </source>
</evidence>
<dbReference type="PATRIC" id="fig|867902.3.peg.2123"/>
<dbReference type="EC" id="3.1.-.-" evidence="12"/>
<feature type="domain" description="HNH Cas9-type" evidence="13">
    <location>
        <begin position="796"/>
        <end position="946"/>
    </location>
</feature>
<organism evidence="14 15">
    <name type="scientific">Ornithobacterium rhinotracheale (strain ATCC 51463 / DSM 15997 / CCUG 23171 / CIP 104009 / LMG 9086)</name>
    <dbReference type="NCBI Taxonomy" id="867902"/>
    <lineage>
        <taxon>Bacteria</taxon>
        <taxon>Pseudomonadati</taxon>
        <taxon>Bacteroidota</taxon>
        <taxon>Flavobacteriia</taxon>
        <taxon>Flavobacteriales</taxon>
        <taxon>Weeksellaceae</taxon>
        <taxon>Ornithobacterium</taxon>
    </lineage>
</organism>
<comment type="subunit">
    <text evidence="11 12">Monomer. Binds crRNA and tracrRNA.</text>
</comment>
<evidence type="ECO:0000256" key="9">
    <source>
        <dbReference type="ARBA" id="ARBA00023125"/>
    </source>
</evidence>
<dbReference type="InterPro" id="IPR028629">
    <property type="entry name" value="Cas9"/>
</dbReference>
<keyword evidence="3 12" id="KW-0479">Metal-binding</keyword>
<evidence type="ECO:0000256" key="10">
    <source>
        <dbReference type="ARBA" id="ARBA00023211"/>
    </source>
</evidence>
<reference evidence="14 15" key="1">
    <citation type="submission" date="2012-06" db="EMBL/GenBank/DDBJ databases">
        <title>The complete genome of Ornithobacterium rhinotracheale DSM 15997.</title>
        <authorList>
            <consortium name="US DOE Joint Genome Institute (JGI-PGF)"/>
            <person name="Lucas S."/>
            <person name="Copeland A."/>
            <person name="Lapidus A."/>
            <person name="Goodwin L."/>
            <person name="Pitluck S."/>
            <person name="Peters L."/>
            <person name="Mikhailova N."/>
            <person name="Teshima H."/>
            <person name="Kyrpides N."/>
            <person name="Mavromatis K."/>
            <person name="Pagani I."/>
            <person name="Ivanova N."/>
            <person name="Ovchinnikova G."/>
            <person name="Zeytun A."/>
            <person name="Detter J.C."/>
            <person name="Han C."/>
            <person name="Land M."/>
            <person name="Hauser L."/>
            <person name="Markowitz V."/>
            <person name="Cheng J.-F."/>
            <person name="Hugenholtz P."/>
            <person name="Woyke T."/>
            <person name="Wu D."/>
            <person name="Lang E."/>
            <person name="Kopitz M."/>
            <person name="Brambilla E."/>
            <person name="Klenk H.-P."/>
            <person name="Eisen J.A."/>
        </authorList>
    </citation>
    <scope>NUCLEOTIDE SEQUENCE [LARGE SCALE GENOMIC DNA]</scope>
    <source>
        <strain evidence="15">ATCC 51463 / DSM 15997 / CCUG 23171 / LMG 9086</strain>
    </source>
</reference>
<dbReference type="STRING" id="867902.Ornrh_2170"/>
<dbReference type="InterPro" id="IPR036397">
    <property type="entry name" value="RNaseH_sf"/>
</dbReference>
<dbReference type="eggNOG" id="COG3513">
    <property type="taxonomic scope" value="Bacteria"/>
</dbReference>
<dbReference type="RefSeq" id="WP_014791819.1">
    <property type="nucleotide sequence ID" value="NC_018016.1"/>
</dbReference>
<dbReference type="GeneID" id="97258758"/>
<gene>
    <name evidence="12" type="primary">cas9</name>
    <name evidence="14" type="ordered locus">Ornrh_2170</name>
</gene>
<dbReference type="HOGENOM" id="CLU_004928_0_0_10"/>
<evidence type="ECO:0000256" key="2">
    <source>
        <dbReference type="ARBA" id="ARBA00022722"/>
    </source>
</evidence>
<evidence type="ECO:0000256" key="11">
    <source>
        <dbReference type="ARBA" id="ARBA00046380"/>
    </source>
</evidence>
<keyword evidence="2 12" id="KW-0540">Nuclease</keyword>
<keyword evidence="6 12" id="KW-0460">Magnesium</keyword>
<dbReference type="PROSITE" id="PS51749">
    <property type="entry name" value="HNH_CAS9"/>
    <property type="match status" value="1"/>
</dbReference>
<feature type="active site" description="Proton acceptor for HNH nuclease domain" evidence="12">
    <location>
        <position position="869"/>
    </location>
</feature>
<dbReference type="GO" id="GO:0051607">
    <property type="term" value="P:defense response to virus"/>
    <property type="evidence" value="ECO:0007669"/>
    <property type="project" value="UniProtKB-UniRule"/>
</dbReference>
<protein>
    <recommendedName>
        <fullName evidence="12">CRISPR-associated endonuclease Cas9</fullName>
        <ecNumber evidence="12">3.1.-.-</ecNumber>
    </recommendedName>
</protein>
<dbReference type="GO" id="GO:0046872">
    <property type="term" value="F:metal ion binding"/>
    <property type="evidence" value="ECO:0007669"/>
    <property type="project" value="UniProtKB-UniRule"/>
</dbReference>
<feature type="binding site" evidence="12">
    <location>
        <position position="8"/>
    </location>
    <ligand>
        <name>Mg(2+)</name>
        <dbReference type="ChEBI" id="CHEBI:18420"/>
        <label>1</label>
    </ligand>
</feature>
<dbReference type="GO" id="GO:0016787">
    <property type="term" value="F:hydrolase activity"/>
    <property type="evidence" value="ECO:0007669"/>
    <property type="project" value="UniProtKB-KW"/>
</dbReference>
<keyword evidence="8 12" id="KW-0051">Antiviral defense</keyword>
<dbReference type="EMBL" id="CP003283">
    <property type="protein sequence ID" value="AFL98302.1"/>
    <property type="molecule type" value="Genomic_DNA"/>
</dbReference>
<evidence type="ECO:0000313" key="15">
    <source>
        <dbReference type="Proteomes" id="UP000006051"/>
    </source>
</evidence>
<comment type="similarity">
    <text evidence="12">Belongs to the CRISPR-associated Cas9 family.</text>
</comment>
<dbReference type="InterPro" id="IPR033114">
    <property type="entry name" value="HNH_CAS9"/>
</dbReference>
<comment type="cofactor">
    <cofactor evidence="1 12">
        <name>Mg(2+)</name>
        <dbReference type="ChEBI" id="CHEBI:18420"/>
    </cofactor>
</comment>
<feature type="binding site" evidence="12">
    <location>
        <position position="749"/>
    </location>
    <ligand>
        <name>Mg(2+)</name>
        <dbReference type="ChEBI" id="CHEBI:18420"/>
        <label>2</label>
    </ligand>
</feature>
<evidence type="ECO:0000256" key="5">
    <source>
        <dbReference type="ARBA" id="ARBA00022801"/>
    </source>
</evidence>
<accession>I4A2W8</accession>
<feature type="binding site" evidence="12">
    <location>
        <position position="749"/>
    </location>
    <ligand>
        <name>Mg(2+)</name>
        <dbReference type="ChEBI" id="CHEBI:18420"/>
        <label>1</label>
    </ligand>
</feature>
<comment type="function">
    <text evidence="12">CRISPR (clustered regularly interspaced short palindromic repeat) is an adaptive immune system that provides protection against mobile genetic elements (viruses, transposable elements and conjugative plasmids). CRISPR clusters contain spacers, sequences complementary to antecedent mobile elements, and target invading nucleic acids. CRISPR clusters are transcribed and processed into CRISPR RNA (crRNA). In type II CRISPR systems correct processing of pre-crRNA requires a trans-encoded small RNA (tracrRNA), endogenous ribonuclease 3 (rnc) and this protein. The tracrRNA serves as a guide for ribonuclease 3-aided processing of pre-crRNA. Subsequently Cas9/crRNA/tracrRNA endonucleolytically cleaves linear or circular dsDNA target complementary to the spacer; Cas9 is inactive in the absence of the 2 guide RNAs (gRNA). Cas9 recognizes the protospacer adjacent motif (PAM) in the CRISPR repeat sequences to help distinguish self versus nonself, as targets within the bacterial CRISPR locus do not have PAMs. PAM recognition is also required for catalytic activity.</text>
</comment>
<keyword evidence="9 12" id="KW-0238">DNA-binding</keyword>
<evidence type="ECO:0000259" key="13">
    <source>
        <dbReference type="PROSITE" id="PS51749"/>
    </source>
</evidence>
<feature type="active site" description="For RuvC-like nuclease domain" evidence="12">
    <location>
        <position position="8"/>
    </location>
</feature>
<dbReference type="GO" id="GO:0004519">
    <property type="term" value="F:endonuclease activity"/>
    <property type="evidence" value="ECO:0007669"/>
    <property type="project" value="UniProtKB-UniRule"/>
</dbReference>
<dbReference type="Gene3D" id="3.30.420.10">
    <property type="entry name" value="Ribonuclease H-like superfamily/Ribonuclease H"/>
    <property type="match status" value="2"/>
</dbReference>
<dbReference type="GO" id="GO:0003677">
    <property type="term" value="F:DNA binding"/>
    <property type="evidence" value="ECO:0007669"/>
    <property type="project" value="UniProtKB-UniRule"/>
</dbReference>
<dbReference type="GO" id="GO:0003723">
    <property type="term" value="F:RNA binding"/>
    <property type="evidence" value="ECO:0007669"/>
    <property type="project" value="UniProtKB-UniRule"/>
</dbReference>
<feature type="binding site" evidence="12">
    <location>
        <position position="8"/>
    </location>
    <ligand>
        <name>Mg(2+)</name>
        <dbReference type="ChEBI" id="CHEBI:18420"/>
        <label>2</label>
    </ligand>
</feature>
<dbReference type="InterPro" id="IPR003615">
    <property type="entry name" value="HNH_nuc"/>
</dbReference>
<dbReference type="KEGG" id="orh:Ornrh_2170"/>
<evidence type="ECO:0000313" key="14">
    <source>
        <dbReference type="EMBL" id="AFL98302.1"/>
    </source>
</evidence>
<comment type="domain">
    <text evidence="12">Has 2 endonuclease domains. The discontinuous RuvC-like domain cleaves the target DNA noncomplementary to crRNA while the HNH nuclease domain cleaves the target DNA complementary to crRNA.</text>
</comment>
<evidence type="ECO:0000256" key="3">
    <source>
        <dbReference type="ARBA" id="ARBA00022723"/>
    </source>
</evidence>
<evidence type="ECO:0000256" key="1">
    <source>
        <dbReference type="ARBA" id="ARBA00001946"/>
    </source>
</evidence>
<evidence type="ECO:0000256" key="12">
    <source>
        <dbReference type="HAMAP-Rule" id="MF_01480"/>
    </source>
</evidence>
<feature type="binding site" evidence="12">
    <location>
        <position position="1066"/>
    </location>
    <ligand>
        <name>Mg(2+)</name>
        <dbReference type="ChEBI" id="CHEBI:18420"/>
        <label>2</label>
    </ligand>
</feature>
<keyword evidence="10" id="KW-0464">Manganese</keyword>
<dbReference type="Pfam" id="PF16593">
    <property type="entry name" value="Cas9-BH"/>
    <property type="match status" value="1"/>
</dbReference>